<gene>
    <name evidence="7" type="ORF">A3843_11270</name>
</gene>
<feature type="transmembrane region" description="Helical" evidence="6">
    <location>
        <begin position="145"/>
        <end position="171"/>
    </location>
</feature>
<organism evidence="7 8">
    <name type="scientific">Pseudovibrio exalbescens</name>
    <dbReference type="NCBI Taxonomy" id="197461"/>
    <lineage>
        <taxon>Bacteria</taxon>
        <taxon>Pseudomonadati</taxon>
        <taxon>Pseudomonadota</taxon>
        <taxon>Alphaproteobacteria</taxon>
        <taxon>Hyphomicrobiales</taxon>
        <taxon>Stappiaceae</taxon>
        <taxon>Pseudovibrio</taxon>
    </lineage>
</organism>
<dbReference type="Proteomes" id="UP000185783">
    <property type="component" value="Unassembled WGS sequence"/>
</dbReference>
<feature type="transmembrane region" description="Helical" evidence="6">
    <location>
        <begin position="112"/>
        <end position="139"/>
    </location>
</feature>
<comment type="subcellular location">
    <subcellularLocation>
        <location evidence="1">Cell membrane</location>
        <topology evidence="1">Multi-pass membrane protein</topology>
    </subcellularLocation>
</comment>
<dbReference type="PIRSF" id="PIRSF006324">
    <property type="entry name" value="LeuE"/>
    <property type="match status" value="1"/>
</dbReference>
<keyword evidence="5 6" id="KW-0472">Membrane</keyword>
<dbReference type="GO" id="GO:0015171">
    <property type="term" value="F:amino acid transmembrane transporter activity"/>
    <property type="evidence" value="ECO:0007669"/>
    <property type="project" value="TreeGrafter"/>
</dbReference>
<dbReference type="AlphaFoldDB" id="A0A1U7JGN1"/>
<dbReference type="RefSeq" id="WP_028483131.1">
    <property type="nucleotide sequence ID" value="NZ_LVVZ01000016.1"/>
</dbReference>
<dbReference type="EMBL" id="LVVZ01000016">
    <property type="protein sequence ID" value="OKL43889.1"/>
    <property type="molecule type" value="Genomic_DNA"/>
</dbReference>
<dbReference type="PANTHER" id="PTHR30086">
    <property type="entry name" value="ARGININE EXPORTER PROTEIN ARGO"/>
    <property type="match status" value="1"/>
</dbReference>
<feature type="transmembrane region" description="Helical" evidence="6">
    <location>
        <begin position="183"/>
        <end position="205"/>
    </location>
</feature>
<dbReference type="InterPro" id="IPR001123">
    <property type="entry name" value="LeuE-type"/>
</dbReference>
<feature type="transmembrane region" description="Helical" evidence="6">
    <location>
        <begin position="38"/>
        <end position="65"/>
    </location>
</feature>
<dbReference type="GO" id="GO:0005886">
    <property type="term" value="C:plasma membrane"/>
    <property type="evidence" value="ECO:0007669"/>
    <property type="project" value="UniProtKB-SubCell"/>
</dbReference>
<evidence type="ECO:0000256" key="5">
    <source>
        <dbReference type="ARBA" id="ARBA00023136"/>
    </source>
</evidence>
<evidence type="ECO:0000256" key="2">
    <source>
        <dbReference type="ARBA" id="ARBA00022475"/>
    </source>
</evidence>
<evidence type="ECO:0000313" key="8">
    <source>
        <dbReference type="Proteomes" id="UP000185783"/>
    </source>
</evidence>
<evidence type="ECO:0000256" key="6">
    <source>
        <dbReference type="SAM" id="Phobius"/>
    </source>
</evidence>
<evidence type="ECO:0000256" key="4">
    <source>
        <dbReference type="ARBA" id="ARBA00022989"/>
    </source>
</evidence>
<name>A0A1U7JGN1_9HYPH</name>
<feature type="transmembrane region" description="Helical" evidence="6">
    <location>
        <begin position="6"/>
        <end position="26"/>
    </location>
</feature>
<keyword evidence="4 6" id="KW-1133">Transmembrane helix</keyword>
<evidence type="ECO:0000256" key="3">
    <source>
        <dbReference type="ARBA" id="ARBA00022692"/>
    </source>
</evidence>
<evidence type="ECO:0000256" key="1">
    <source>
        <dbReference type="ARBA" id="ARBA00004651"/>
    </source>
</evidence>
<proteinExistence type="predicted"/>
<keyword evidence="2" id="KW-1003">Cell membrane</keyword>
<keyword evidence="3 6" id="KW-0812">Transmembrane</keyword>
<reference evidence="7 8" key="1">
    <citation type="submission" date="2016-03" db="EMBL/GenBank/DDBJ databases">
        <title>Genome sequence of Nesiotobacter sp. nov., a moderately halophilic alphaproteobacterium isolated from the Yellow Sea, China.</title>
        <authorList>
            <person name="Zhang G."/>
            <person name="Zhang R."/>
        </authorList>
    </citation>
    <scope>NUCLEOTIDE SEQUENCE [LARGE SCALE GENOMIC DNA]</scope>
    <source>
        <strain evidence="7 8">WB1-6</strain>
    </source>
</reference>
<feature type="transmembrane region" description="Helical" evidence="6">
    <location>
        <begin position="71"/>
        <end position="91"/>
    </location>
</feature>
<keyword evidence="8" id="KW-1185">Reference proteome</keyword>
<sequence>MELQVWLAFVAASIVLVAIPGPSIMLTMSYALSQGRRVALATAAGVAVGDLVAMTTSLAGLGALVMASAELFTVLKWLGAIYLVFLGFKLIRTAPTTNVGVIPTPERKSERSVFFHALLVTALNPKSIGFFIAFVPQFIDPQLPLFPQFALLVATFVTLGGVNALMYALVADQLRKRITRPSVLTWFTRTGGGAMIAMGLATAAMKR</sequence>
<evidence type="ECO:0000313" key="7">
    <source>
        <dbReference type="EMBL" id="OKL43889.1"/>
    </source>
</evidence>
<dbReference type="PANTHER" id="PTHR30086:SF20">
    <property type="entry name" value="ARGININE EXPORTER PROTEIN ARGO-RELATED"/>
    <property type="match status" value="1"/>
</dbReference>
<accession>A0A1U7JGN1</accession>
<comment type="caution">
    <text evidence="7">The sequence shown here is derived from an EMBL/GenBank/DDBJ whole genome shotgun (WGS) entry which is preliminary data.</text>
</comment>
<protein>
    <submittedName>
        <fullName evidence="7">Lysine transporter LysE</fullName>
    </submittedName>
</protein>
<dbReference type="Pfam" id="PF01810">
    <property type="entry name" value="LysE"/>
    <property type="match status" value="1"/>
</dbReference>